<comment type="cofactor">
    <cofactor evidence="1">
        <name>Mg(2+)</name>
        <dbReference type="ChEBI" id="CHEBI:18420"/>
    </cofactor>
</comment>
<keyword evidence="3 6" id="KW-0808">Transferase</keyword>
<keyword evidence="4" id="KW-0479">Metal-binding</keyword>
<evidence type="ECO:0000256" key="2">
    <source>
        <dbReference type="ARBA" id="ARBA00006706"/>
    </source>
</evidence>
<dbReference type="SFLD" id="SFLDS00005">
    <property type="entry name" value="Isoprenoid_Synthase_Type_I"/>
    <property type="match status" value="1"/>
</dbReference>
<comment type="caution">
    <text evidence="7">The sequence shown here is derived from an EMBL/GenBank/DDBJ whole genome shotgun (WGS) entry which is preliminary data.</text>
</comment>
<dbReference type="Gene3D" id="1.10.600.10">
    <property type="entry name" value="Farnesyl Diphosphate Synthase"/>
    <property type="match status" value="1"/>
</dbReference>
<evidence type="ECO:0000256" key="1">
    <source>
        <dbReference type="ARBA" id="ARBA00001946"/>
    </source>
</evidence>
<evidence type="ECO:0000256" key="4">
    <source>
        <dbReference type="ARBA" id="ARBA00022723"/>
    </source>
</evidence>
<comment type="similarity">
    <text evidence="2 6">Belongs to the FPP/GGPP synthase family.</text>
</comment>
<dbReference type="Pfam" id="PF00348">
    <property type="entry name" value="polyprenyl_synt"/>
    <property type="match status" value="1"/>
</dbReference>
<dbReference type="InterPro" id="IPR008949">
    <property type="entry name" value="Isoprenoid_synthase_dom_sf"/>
</dbReference>
<gene>
    <name evidence="7" type="ORF">GCM10008096_12490</name>
</gene>
<sequence>MLAINHWKRNDTPIAQRPGRFVRDRSPLRDRSMSPATRRRLRAPAAGLFDLATPDPGYLSRVESEIAAFAERAGHRCAPALESSVEFARQLGRACDGGKRLRPVLVEAAYRGFGGTDAEAPVLLGAAFEMLHSALLIHDDVIDRDSVRRGRPNIRSVYRDRLARDGVDSAAAAHAGDAVAIVAGDVLLAGSVRLAARAAARGAHPDLVGECFEDAVVASAAGELEDVLLSCLPTVPAPAPERVLDMESLKTAAYSFDAPLRAGALLAGASPGDAADLGAIGRRFGLAYQIVDDLLGTFGDSTRTGKPSDSDLLEGKVTVVTAFGLARDPDLASVLEGVRDGRLPPATARAALRHAGADRHAYGLAADLVEEGASLAGSLLPAGPLADAVVSIGRRVLDREA</sequence>
<dbReference type="SUPFAM" id="SSF48576">
    <property type="entry name" value="Terpenoid synthases"/>
    <property type="match status" value="1"/>
</dbReference>
<evidence type="ECO:0000313" key="7">
    <source>
        <dbReference type="EMBL" id="GHD04782.1"/>
    </source>
</evidence>
<evidence type="ECO:0000256" key="5">
    <source>
        <dbReference type="ARBA" id="ARBA00022842"/>
    </source>
</evidence>
<reference evidence="8" key="1">
    <citation type="journal article" date="2019" name="Int. J. Syst. Evol. Microbiol.">
        <title>The Global Catalogue of Microorganisms (GCM) 10K type strain sequencing project: providing services to taxonomists for standard genome sequencing and annotation.</title>
        <authorList>
            <consortium name="The Broad Institute Genomics Platform"/>
            <consortium name="The Broad Institute Genome Sequencing Center for Infectious Disease"/>
            <person name="Wu L."/>
            <person name="Ma J."/>
        </authorList>
    </citation>
    <scope>NUCLEOTIDE SEQUENCE [LARGE SCALE GENOMIC DNA]</scope>
    <source>
        <strain evidence="8">KCTC 19466</strain>
    </source>
</reference>
<name>A0ABQ3GI70_9MICC</name>
<keyword evidence="8" id="KW-1185">Reference proteome</keyword>
<dbReference type="Proteomes" id="UP000642819">
    <property type="component" value="Unassembled WGS sequence"/>
</dbReference>
<dbReference type="EMBL" id="BMXK01000005">
    <property type="protein sequence ID" value="GHD04782.1"/>
    <property type="molecule type" value="Genomic_DNA"/>
</dbReference>
<dbReference type="PANTHER" id="PTHR12001">
    <property type="entry name" value="GERANYLGERANYL PYROPHOSPHATE SYNTHASE"/>
    <property type="match status" value="1"/>
</dbReference>
<keyword evidence="5" id="KW-0460">Magnesium</keyword>
<organism evidence="7 8">
    <name type="scientific">Zhihengliuella salsuginis</name>
    <dbReference type="NCBI Taxonomy" id="578222"/>
    <lineage>
        <taxon>Bacteria</taxon>
        <taxon>Bacillati</taxon>
        <taxon>Actinomycetota</taxon>
        <taxon>Actinomycetes</taxon>
        <taxon>Micrococcales</taxon>
        <taxon>Micrococcaceae</taxon>
        <taxon>Zhihengliuella</taxon>
    </lineage>
</organism>
<dbReference type="InterPro" id="IPR033749">
    <property type="entry name" value="Polyprenyl_synt_CS"/>
</dbReference>
<proteinExistence type="inferred from homology"/>
<evidence type="ECO:0000256" key="6">
    <source>
        <dbReference type="RuleBase" id="RU004466"/>
    </source>
</evidence>
<protein>
    <recommendedName>
        <fullName evidence="9">Geranylgeranyl diphosphate synthase, type II</fullName>
    </recommendedName>
</protein>
<dbReference type="PANTHER" id="PTHR12001:SF85">
    <property type="entry name" value="SHORT CHAIN ISOPRENYL DIPHOSPHATE SYNTHASE"/>
    <property type="match status" value="1"/>
</dbReference>
<evidence type="ECO:0000256" key="3">
    <source>
        <dbReference type="ARBA" id="ARBA00022679"/>
    </source>
</evidence>
<dbReference type="PROSITE" id="PS00723">
    <property type="entry name" value="POLYPRENYL_SYNTHASE_1"/>
    <property type="match status" value="1"/>
</dbReference>
<dbReference type="InterPro" id="IPR000092">
    <property type="entry name" value="Polyprenyl_synt"/>
</dbReference>
<dbReference type="CDD" id="cd00685">
    <property type="entry name" value="Trans_IPPS_HT"/>
    <property type="match status" value="1"/>
</dbReference>
<dbReference type="PROSITE" id="PS00444">
    <property type="entry name" value="POLYPRENYL_SYNTHASE_2"/>
    <property type="match status" value="1"/>
</dbReference>
<evidence type="ECO:0008006" key="9">
    <source>
        <dbReference type="Google" id="ProtNLM"/>
    </source>
</evidence>
<evidence type="ECO:0000313" key="8">
    <source>
        <dbReference type="Proteomes" id="UP000642819"/>
    </source>
</evidence>
<accession>A0ABQ3GI70</accession>